<reference evidence="3" key="1">
    <citation type="journal article" date="2017" name="Nat. Ecol. Evol.">
        <title>Genome expansion and lineage-specific genetic innovations in the forest pathogenic fungi Armillaria.</title>
        <authorList>
            <person name="Sipos G."/>
            <person name="Prasanna A.N."/>
            <person name="Walter M.C."/>
            <person name="O'Connor E."/>
            <person name="Balint B."/>
            <person name="Krizsan K."/>
            <person name="Kiss B."/>
            <person name="Hess J."/>
            <person name="Varga T."/>
            <person name="Slot J."/>
            <person name="Riley R."/>
            <person name="Boka B."/>
            <person name="Rigling D."/>
            <person name="Barry K."/>
            <person name="Lee J."/>
            <person name="Mihaltcheva S."/>
            <person name="LaButti K."/>
            <person name="Lipzen A."/>
            <person name="Waldron R."/>
            <person name="Moloney N.M."/>
            <person name="Sperisen C."/>
            <person name="Kredics L."/>
            <person name="Vagvoelgyi C."/>
            <person name="Patrignani A."/>
            <person name="Fitzpatrick D."/>
            <person name="Nagy I."/>
            <person name="Doyle S."/>
            <person name="Anderson J.B."/>
            <person name="Grigoriev I.V."/>
            <person name="Gueldener U."/>
            <person name="Muensterkoetter M."/>
            <person name="Nagy L.G."/>
        </authorList>
    </citation>
    <scope>NUCLEOTIDE SEQUENCE [LARGE SCALE GENOMIC DNA]</scope>
    <source>
        <strain evidence="3">28-4</strain>
    </source>
</reference>
<evidence type="ECO:0000313" key="3">
    <source>
        <dbReference type="Proteomes" id="UP000218334"/>
    </source>
</evidence>
<proteinExistence type="predicted"/>
<name>A0A2H3BFS3_9AGAR</name>
<protein>
    <submittedName>
        <fullName evidence="2">Uncharacterized protein</fullName>
    </submittedName>
</protein>
<evidence type="ECO:0000256" key="1">
    <source>
        <dbReference type="SAM" id="Phobius"/>
    </source>
</evidence>
<dbReference type="AlphaFoldDB" id="A0A2H3BFS3"/>
<organism evidence="2 3">
    <name type="scientific">Armillaria solidipes</name>
    <dbReference type="NCBI Taxonomy" id="1076256"/>
    <lineage>
        <taxon>Eukaryota</taxon>
        <taxon>Fungi</taxon>
        <taxon>Dikarya</taxon>
        <taxon>Basidiomycota</taxon>
        <taxon>Agaricomycotina</taxon>
        <taxon>Agaricomycetes</taxon>
        <taxon>Agaricomycetidae</taxon>
        <taxon>Agaricales</taxon>
        <taxon>Marasmiineae</taxon>
        <taxon>Physalacriaceae</taxon>
        <taxon>Armillaria</taxon>
    </lineage>
</organism>
<keyword evidence="1" id="KW-0472">Membrane</keyword>
<feature type="transmembrane region" description="Helical" evidence="1">
    <location>
        <begin position="30"/>
        <end position="50"/>
    </location>
</feature>
<keyword evidence="1" id="KW-0812">Transmembrane</keyword>
<gene>
    <name evidence="2" type="ORF">ARMSODRAFT_963031</name>
</gene>
<sequence>MPTWSKGGDTLSISLPLRWMTTCHRLKSNVGFDIYTLLTSVFLAVSGWHYEINGSAY</sequence>
<dbReference type="EMBL" id="KZ293458">
    <property type="protein sequence ID" value="PBK63427.1"/>
    <property type="molecule type" value="Genomic_DNA"/>
</dbReference>
<evidence type="ECO:0000313" key="2">
    <source>
        <dbReference type="EMBL" id="PBK63427.1"/>
    </source>
</evidence>
<dbReference type="Proteomes" id="UP000218334">
    <property type="component" value="Unassembled WGS sequence"/>
</dbReference>
<keyword evidence="3" id="KW-1185">Reference proteome</keyword>
<accession>A0A2H3BFS3</accession>
<keyword evidence="1" id="KW-1133">Transmembrane helix</keyword>